<organism evidence="2 3">
    <name type="scientific">Chlorella ohadii</name>
    <dbReference type="NCBI Taxonomy" id="2649997"/>
    <lineage>
        <taxon>Eukaryota</taxon>
        <taxon>Viridiplantae</taxon>
        <taxon>Chlorophyta</taxon>
        <taxon>core chlorophytes</taxon>
        <taxon>Trebouxiophyceae</taxon>
        <taxon>Chlorellales</taxon>
        <taxon>Chlorellaceae</taxon>
        <taxon>Chlorella clade</taxon>
        <taxon>Chlorella</taxon>
    </lineage>
</organism>
<feature type="region of interest" description="Disordered" evidence="1">
    <location>
        <begin position="37"/>
        <end position="71"/>
    </location>
</feature>
<sequence length="238" mass="24424">MPLDAPVTGPWFATPAMHCRSGADVTFVGGYYNASTGTTTPSTPGTSPSPGVSPSVTLPTIPGLTPPTSGGGNTTLPANATGGPLVIRAFWATTPKEGVCYKFNGTGFEADNSTTYVSSGNQKVGETAYNSYLSSLCGSPDTAGEKIGKDLLKGGEDARMAWVATLDKCPDATEDLSNAFIVYVNPRGNQDVQRVIDYATAWRTAADQLGDAACVTIAVIDTASGKVTVTTISPAQTA</sequence>
<comment type="caution">
    <text evidence="2">The sequence shown here is derived from an EMBL/GenBank/DDBJ whole genome shotgun (WGS) entry which is preliminary data.</text>
</comment>
<accession>A0AAD5H242</accession>
<name>A0AAD5H242_9CHLO</name>
<reference evidence="2" key="1">
    <citation type="submission" date="2020-11" db="EMBL/GenBank/DDBJ databases">
        <title>Chlorella ohadii genome sequencing and assembly.</title>
        <authorList>
            <person name="Murik O."/>
            <person name="Treves H."/>
            <person name="Kedem I."/>
            <person name="Shotland Y."/>
            <person name="Kaplan A."/>
        </authorList>
    </citation>
    <scope>NUCLEOTIDE SEQUENCE</scope>
    <source>
        <strain evidence="2">1</strain>
    </source>
</reference>
<gene>
    <name evidence="2" type="ORF">COHA_007863</name>
</gene>
<feature type="compositionally biased region" description="Low complexity" evidence="1">
    <location>
        <begin position="37"/>
        <end position="68"/>
    </location>
</feature>
<evidence type="ECO:0000256" key="1">
    <source>
        <dbReference type="SAM" id="MobiDB-lite"/>
    </source>
</evidence>
<dbReference type="Proteomes" id="UP001205105">
    <property type="component" value="Unassembled WGS sequence"/>
</dbReference>
<proteinExistence type="predicted"/>
<dbReference type="AlphaFoldDB" id="A0AAD5H242"/>
<protein>
    <submittedName>
        <fullName evidence="2">Uncharacterized protein</fullName>
    </submittedName>
</protein>
<keyword evidence="3" id="KW-1185">Reference proteome</keyword>
<evidence type="ECO:0000313" key="3">
    <source>
        <dbReference type="Proteomes" id="UP001205105"/>
    </source>
</evidence>
<dbReference type="EMBL" id="JADXDR010000129">
    <property type="protein sequence ID" value="KAI7838293.1"/>
    <property type="molecule type" value="Genomic_DNA"/>
</dbReference>
<evidence type="ECO:0000313" key="2">
    <source>
        <dbReference type="EMBL" id="KAI7838293.1"/>
    </source>
</evidence>